<feature type="region of interest" description="Disordered" evidence="6">
    <location>
        <begin position="344"/>
        <end position="369"/>
    </location>
</feature>
<comment type="subcellular location">
    <subcellularLocation>
        <location evidence="1">Membrane</location>
    </subcellularLocation>
</comment>
<evidence type="ECO:0000256" key="2">
    <source>
        <dbReference type="ARBA" id="ARBA00022692"/>
    </source>
</evidence>
<evidence type="ECO:0000259" key="7">
    <source>
        <dbReference type="PROSITE" id="PS50221"/>
    </source>
</evidence>
<feature type="region of interest" description="Disordered" evidence="6">
    <location>
        <begin position="1"/>
        <end position="67"/>
    </location>
</feature>
<keyword evidence="4" id="KW-0472">Membrane</keyword>
<evidence type="ECO:0000256" key="4">
    <source>
        <dbReference type="ARBA" id="ARBA00023136"/>
    </source>
</evidence>
<proteinExistence type="predicted"/>
<dbReference type="Pfam" id="PF01825">
    <property type="entry name" value="GPS"/>
    <property type="match status" value="1"/>
</dbReference>
<reference evidence="8" key="1">
    <citation type="submission" date="2020-11" db="EMBL/GenBank/DDBJ databases">
        <authorList>
            <person name="Tran Van P."/>
        </authorList>
    </citation>
    <scope>NUCLEOTIDE SEQUENCE</scope>
</reference>
<dbReference type="EMBL" id="CAJPEV010000544">
    <property type="protein sequence ID" value="CAG0886326.1"/>
    <property type="molecule type" value="Genomic_DNA"/>
</dbReference>
<evidence type="ECO:0000256" key="3">
    <source>
        <dbReference type="ARBA" id="ARBA00022989"/>
    </source>
</evidence>
<gene>
    <name evidence="8" type="ORF">DSTB1V02_LOCUS3924</name>
</gene>
<feature type="domain" description="GAIN-B" evidence="7">
    <location>
        <begin position="395"/>
        <end position="583"/>
    </location>
</feature>
<dbReference type="Gene3D" id="2.60.220.50">
    <property type="match status" value="1"/>
</dbReference>
<keyword evidence="5" id="KW-1015">Disulfide bond</keyword>
<dbReference type="PANTHER" id="PTHR12011:SF347">
    <property type="entry name" value="FI21270P1-RELATED"/>
    <property type="match status" value="1"/>
</dbReference>
<keyword evidence="2" id="KW-0812">Transmembrane</keyword>
<dbReference type="InterPro" id="IPR000203">
    <property type="entry name" value="GPS"/>
</dbReference>
<evidence type="ECO:0000256" key="1">
    <source>
        <dbReference type="ARBA" id="ARBA00004370"/>
    </source>
</evidence>
<keyword evidence="3" id="KW-1133">Transmembrane helix</keyword>
<feature type="non-terminal residue" evidence="8">
    <location>
        <position position="1"/>
    </location>
</feature>
<accession>A0A7R9A2T7</accession>
<dbReference type="InterPro" id="IPR046338">
    <property type="entry name" value="GAIN_dom_sf"/>
</dbReference>
<dbReference type="GO" id="GO:0005886">
    <property type="term" value="C:plasma membrane"/>
    <property type="evidence" value="ECO:0007669"/>
    <property type="project" value="TreeGrafter"/>
</dbReference>
<evidence type="ECO:0000313" key="9">
    <source>
        <dbReference type="Proteomes" id="UP000677054"/>
    </source>
</evidence>
<dbReference type="EMBL" id="LR900061">
    <property type="protein sequence ID" value="CAD7244019.1"/>
    <property type="molecule type" value="Genomic_DNA"/>
</dbReference>
<dbReference type="SMART" id="SM00303">
    <property type="entry name" value="GPS"/>
    <property type="match status" value="1"/>
</dbReference>
<name>A0A7R9A2T7_9CRUS</name>
<organism evidence="8">
    <name type="scientific">Darwinula stevensoni</name>
    <dbReference type="NCBI Taxonomy" id="69355"/>
    <lineage>
        <taxon>Eukaryota</taxon>
        <taxon>Metazoa</taxon>
        <taxon>Ecdysozoa</taxon>
        <taxon>Arthropoda</taxon>
        <taxon>Crustacea</taxon>
        <taxon>Oligostraca</taxon>
        <taxon>Ostracoda</taxon>
        <taxon>Podocopa</taxon>
        <taxon>Podocopida</taxon>
        <taxon>Darwinulocopina</taxon>
        <taxon>Darwinuloidea</taxon>
        <taxon>Darwinulidae</taxon>
        <taxon>Darwinula</taxon>
    </lineage>
</organism>
<dbReference type="PANTHER" id="PTHR12011">
    <property type="entry name" value="ADHESION G-PROTEIN COUPLED RECEPTOR"/>
    <property type="match status" value="1"/>
</dbReference>
<dbReference type="InterPro" id="IPR057244">
    <property type="entry name" value="GAIN_B"/>
</dbReference>
<protein>
    <recommendedName>
        <fullName evidence="7">GAIN-B domain-containing protein</fullName>
    </recommendedName>
</protein>
<feature type="compositionally biased region" description="Polar residues" evidence="6">
    <location>
        <begin position="350"/>
        <end position="365"/>
    </location>
</feature>
<dbReference type="Proteomes" id="UP000677054">
    <property type="component" value="Unassembled WGS sequence"/>
</dbReference>
<keyword evidence="9" id="KW-1185">Reference proteome</keyword>
<sequence length="587" mass="65755">MTEPDTPVSVVVTSTTNEPTTTEPDTPVSVVMTSTTDEPTTTEPDTPVSVVVTSTTDEPTTTEPDTPVSVVVTSTTDEPTTTEPDTPVSIVVTSTTDEPTTTEPDIPVTVVVTSTTEAKNVFSVRSCGGESFEGEVILRPCPDDQQGYQLYNCTEDGYASIFDSCRSLSGLIEDLWGALDNSSSLDLISDLNAAVEEEEELSGEEIEDIVDFLGPLFERFIDVLGEGDMDVENSEIFLRNFTLLTHQILSAADGWMNLSICDTSVSDNGVVMGTRAQFNDYLLELYQKTKTPNDPVFPIDRYEMLIAEVKAPKINERNAQLEHLRPPGGQIPPERYQERKLLPPREKGGQFQSIHDQKGPSTPVKSDNRTGTFTKLLTTVTDSCLRLSETLMNQFHRQLAFEDTKPTMLIEVYGQKKGTNEIIFPRKDSKTYLKLPRTFESDLQGDNYSYVGVLYDIREINQLLPGHQNAFGEEKTVNSKIVSFTIKFKESFNLRNPVTLTLENTDPPQDPPYKEIWRDLHEREQPTFVPQSHRCSFWNMSEQGRDQWDTRGCREVSSTRDQTVCECSHLTNFGVLMDLHGYVVSRK</sequence>
<evidence type="ECO:0000256" key="5">
    <source>
        <dbReference type="ARBA" id="ARBA00023157"/>
    </source>
</evidence>
<evidence type="ECO:0000256" key="6">
    <source>
        <dbReference type="SAM" id="MobiDB-lite"/>
    </source>
</evidence>
<dbReference type="PROSITE" id="PS50221">
    <property type="entry name" value="GAIN_B"/>
    <property type="match status" value="1"/>
</dbReference>
<evidence type="ECO:0000313" key="8">
    <source>
        <dbReference type="EMBL" id="CAD7244019.1"/>
    </source>
</evidence>
<dbReference type="AlphaFoldDB" id="A0A7R9A2T7"/>